<evidence type="ECO:0000313" key="4">
    <source>
        <dbReference type="Proteomes" id="UP000504693"/>
    </source>
</evidence>
<gene>
    <name evidence="3" type="ORF">HQR01_04370</name>
</gene>
<feature type="signal peptide" evidence="2">
    <location>
        <begin position="1"/>
        <end position="22"/>
    </location>
</feature>
<dbReference type="PROSITE" id="PS51257">
    <property type="entry name" value="PROKAR_LIPOPROTEIN"/>
    <property type="match status" value="1"/>
</dbReference>
<name>A0A7D4BMZ1_9SPHN</name>
<evidence type="ECO:0000256" key="2">
    <source>
        <dbReference type="SAM" id="SignalP"/>
    </source>
</evidence>
<evidence type="ECO:0000256" key="1">
    <source>
        <dbReference type="SAM" id="MobiDB-lite"/>
    </source>
</evidence>
<proteinExistence type="predicted"/>
<dbReference type="AlphaFoldDB" id="A0A7D4BMZ1"/>
<dbReference type="KEGG" id="emv:HQR01_04370"/>
<reference evidence="3 4" key="1">
    <citation type="submission" date="2020-05" db="EMBL/GenBank/DDBJ databases">
        <title>Erythrobacter mangrovi sp. nov., isolated from rhizosphere soil of mangrove plant (Kandelia candel).</title>
        <authorList>
            <person name="Ye Y.H."/>
        </authorList>
    </citation>
    <scope>NUCLEOTIDE SEQUENCE [LARGE SCALE GENOMIC DNA]</scope>
    <source>
        <strain evidence="3 4">EB310</strain>
    </source>
</reference>
<feature type="region of interest" description="Disordered" evidence="1">
    <location>
        <begin position="32"/>
        <end position="78"/>
    </location>
</feature>
<dbReference type="Proteomes" id="UP000504693">
    <property type="component" value="Chromosome"/>
</dbReference>
<evidence type="ECO:0008006" key="5">
    <source>
        <dbReference type="Google" id="ProtNLM"/>
    </source>
</evidence>
<organism evidence="3 4">
    <name type="scientific">Erythrobacter mangrovi</name>
    <dbReference type="NCBI Taxonomy" id="2739433"/>
    <lineage>
        <taxon>Bacteria</taxon>
        <taxon>Pseudomonadati</taxon>
        <taxon>Pseudomonadota</taxon>
        <taxon>Alphaproteobacteria</taxon>
        <taxon>Sphingomonadales</taxon>
        <taxon>Erythrobacteraceae</taxon>
        <taxon>Erythrobacter/Porphyrobacter group</taxon>
        <taxon>Erythrobacter</taxon>
    </lineage>
</organism>
<protein>
    <recommendedName>
        <fullName evidence="5">Argininosuccinate lyase</fullName>
    </recommendedName>
</protein>
<dbReference type="EMBL" id="CP053921">
    <property type="protein sequence ID" value="QKG70664.1"/>
    <property type="molecule type" value="Genomic_DNA"/>
</dbReference>
<evidence type="ECO:0000313" key="3">
    <source>
        <dbReference type="EMBL" id="QKG70664.1"/>
    </source>
</evidence>
<keyword evidence="2" id="KW-0732">Signal</keyword>
<keyword evidence="4" id="KW-1185">Reference proteome</keyword>
<accession>A0A7D4BMZ1</accession>
<feature type="chain" id="PRO_5028940121" description="Argininosuccinate lyase" evidence="2">
    <location>
        <begin position="23"/>
        <end position="78"/>
    </location>
</feature>
<dbReference type="RefSeq" id="WP_173212888.1">
    <property type="nucleotide sequence ID" value="NZ_CP053921.1"/>
</dbReference>
<sequence>MNHPPKLASGLALSLAASLALAACNQADEREYEVGATDEGGGELIVTEPDPDAVPVELPETEMTNVPAGEGEAGTEAE</sequence>